<evidence type="ECO:0000313" key="2">
    <source>
        <dbReference type="EMBL" id="KHA72760.1"/>
    </source>
</evidence>
<gene>
    <name evidence="2" type="ORF">NZ35_13630</name>
</gene>
<comment type="caution">
    <text evidence="2">The sequence shown here is derived from an EMBL/GenBank/DDBJ whole genome shotgun (WGS) entry which is preliminary data.</text>
</comment>
<evidence type="ECO:0000256" key="1">
    <source>
        <dbReference type="SAM" id="Phobius"/>
    </source>
</evidence>
<reference evidence="2 3" key="1">
    <citation type="submission" date="2014-10" db="EMBL/GenBank/DDBJ databases">
        <title>Draft genome sequence of Pseudomonas chlororaphis EA105.</title>
        <authorList>
            <person name="McCully L.M."/>
            <person name="Bitzer A.S."/>
            <person name="Spence C."/>
            <person name="Bais H."/>
            <person name="Silby M.W."/>
        </authorList>
    </citation>
    <scope>NUCLEOTIDE SEQUENCE [LARGE SCALE GENOMIC DNA]</scope>
    <source>
        <strain evidence="2 3">EA105</strain>
    </source>
</reference>
<evidence type="ECO:0000313" key="3">
    <source>
        <dbReference type="Proteomes" id="UP000030564"/>
    </source>
</evidence>
<protein>
    <submittedName>
        <fullName evidence="2">Uncharacterized protein</fullName>
    </submittedName>
</protein>
<organism evidence="2 3">
    <name type="scientific">Pseudomonas chlororaphis</name>
    <dbReference type="NCBI Taxonomy" id="587753"/>
    <lineage>
        <taxon>Bacteria</taxon>
        <taxon>Pseudomonadati</taxon>
        <taxon>Pseudomonadota</taxon>
        <taxon>Gammaproteobacteria</taxon>
        <taxon>Pseudomonadales</taxon>
        <taxon>Pseudomonadaceae</taxon>
        <taxon>Pseudomonas</taxon>
    </lineage>
</organism>
<name>A0A0A6DC53_9PSED</name>
<proteinExistence type="predicted"/>
<keyword evidence="1" id="KW-0472">Membrane</keyword>
<dbReference type="OrthoDB" id="9150651at2"/>
<feature type="transmembrane region" description="Helical" evidence="1">
    <location>
        <begin position="16"/>
        <end position="35"/>
    </location>
</feature>
<keyword evidence="1" id="KW-0812">Transmembrane</keyword>
<keyword evidence="1" id="KW-1133">Transmembrane helix</keyword>
<dbReference type="EMBL" id="JSFK01000010">
    <property type="protein sequence ID" value="KHA72760.1"/>
    <property type="molecule type" value="Genomic_DNA"/>
</dbReference>
<dbReference type="Proteomes" id="UP000030564">
    <property type="component" value="Unassembled WGS sequence"/>
</dbReference>
<sequence>MSTLIEFAESLRLADIAINAVGGFLGSATLLWLAMGRQGIRTLRSRLARPTVLLQDRMTPKNIFTGIELGAPAEWIKEQLGPPNRIAENWWGYRFSDSLVSLTFNASHSLSTLAVALTDDRTTFEFPAMHFDCPPLGKMVLSDVQVDHLAVEFKDSTRHSELLISGSEGPRGAFHYIAFGVLSPHIPGPLLLIDFLWDRDESVLISPADQLKINWAAVSVTSEIGTFPWDFGMRL</sequence>
<accession>A0A0A6DC53</accession>
<dbReference type="AlphaFoldDB" id="A0A0A6DC53"/>
<dbReference type="PATRIC" id="fig|587753.9.peg.820"/>